<feature type="transmembrane region" description="Helical" evidence="2">
    <location>
        <begin position="181"/>
        <end position="199"/>
    </location>
</feature>
<evidence type="ECO:0000256" key="2">
    <source>
        <dbReference type="SAM" id="Phobius"/>
    </source>
</evidence>
<comment type="caution">
    <text evidence="3">The sequence shown here is derived from an EMBL/GenBank/DDBJ whole genome shotgun (WGS) entry which is preliminary data.</text>
</comment>
<keyword evidence="4" id="KW-1185">Reference proteome</keyword>
<reference evidence="4" key="1">
    <citation type="journal article" date="2019" name="Int. J. Syst. Evol. Microbiol.">
        <title>The Global Catalogue of Microorganisms (GCM) 10K type strain sequencing project: providing services to taxonomists for standard genome sequencing and annotation.</title>
        <authorList>
            <consortium name="The Broad Institute Genomics Platform"/>
            <consortium name="The Broad Institute Genome Sequencing Center for Infectious Disease"/>
            <person name="Wu L."/>
            <person name="Ma J."/>
        </authorList>
    </citation>
    <scope>NUCLEOTIDE SEQUENCE [LARGE SCALE GENOMIC DNA]</scope>
    <source>
        <strain evidence="4">JCM 17027</strain>
    </source>
</reference>
<keyword evidence="2" id="KW-0812">Transmembrane</keyword>
<protein>
    <recommendedName>
        <fullName evidence="5">Integral membrane protein</fullName>
    </recommendedName>
</protein>
<organism evidence="3 4">
    <name type="scientific">Streptomyces marokkonensis</name>
    <dbReference type="NCBI Taxonomy" id="324855"/>
    <lineage>
        <taxon>Bacteria</taxon>
        <taxon>Bacillati</taxon>
        <taxon>Actinomycetota</taxon>
        <taxon>Actinomycetes</taxon>
        <taxon>Kitasatosporales</taxon>
        <taxon>Streptomycetaceae</taxon>
        <taxon>Streptomyces</taxon>
    </lineage>
</organism>
<feature type="transmembrane region" description="Helical" evidence="2">
    <location>
        <begin position="150"/>
        <end position="174"/>
    </location>
</feature>
<keyword evidence="2" id="KW-1133">Transmembrane helix</keyword>
<gene>
    <name evidence="3" type="ORF">GCM10022384_54350</name>
</gene>
<dbReference type="Proteomes" id="UP001500034">
    <property type="component" value="Unassembled WGS sequence"/>
</dbReference>
<evidence type="ECO:0000256" key="1">
    <source>
        <dbReference type="SAM" id="MobiDB-lite"/>
    </source>
</evidence>
<evidence type="ECO:0008006" key="5">
    <source>
        <dbReference type="Google" id="ProtNLM"/>
    </source>
</evidence>
<name>A0ABP7RPU5_9ACTN</name>
<evidence type="ECO:0000313" key="3">
    <source>
        <dbReference type="EMBL" id="GAA4000505.1"/>
    </source>
</evidence>
<dbReference type="EMBL" id="BAABCQ010000139">
    <property type="protein sequence ID" value="GAA4000505.1"/>
    <property type="molecule type" value="Genomic_DNA"/>
</dbReference>
<sequence>MRRGGSGVVSPSLERFVIATRFTLIEHVRNRFAVALVFLFVPLWISLGQFMIVDVGVSFRLWATGEILVARGNELTQISGALNAVTLIVGFAMFSATFSSGTFDRRLAMAGYPRPQLLLAKVASLVLASAVVSVYATAVMWAYWSPRQPVLLAVSLFSAAMTYGAVGVALGTVVRRELEGIFLVVMISVIDLALQNPIASKGADTALVRLLPSYGAMQSASAAGFSHSVLLSCLGVQLAWFAGAALLSLLAFRRRTRSAVTGQVPSSPQGAPCSLPTARRPKSTTRS</sequence>
<proteinExistence type="predicted"/>
<accession>A0ABP7RPU5</accession>
<evidence type="ECO:0000313" key="4">
    <source>
        <dbReference type="Proteomes" id="UP001500034"/>
    </source>
</evidence>
<keyword evidence="2" id="KW-0472">Membrane</keyword>
<feature type="transmembrane region" description="Helical" evidence="2">
    <location>
        <begin position="78"/>
        <end position="98"/>
    </location>
</feature>
<feature type="transmembrane region" description="Helical" evidence="2">
    <location>
        <begin position="118"/>
        <end position="144"/>
    </location>
</feature>
<feature type="transmembrane region" description="Helical" evidence="2">
    <location>
        <begin position="32"/>
        <end position="52"/>
    </location>
</feature>
<feature type="transmembrane region" description="Helical" evidence="2">
    <location>
        <begin position="229"/>
        <end position="252"/>
    </location>
</feature>
<feature type="region of interest" description="Disordered" evidence="1">
    <location>
        <begin position="261"/>
        <end position="287"/>
    </location>
</feature>